<evidence type="ECO:0000259" key="2">
    <source>
        <dbReference type="SMART" id="SM00642"/>
    </source>
</evidence>
<accession>A0A8H9L7Q9</accession>
<feature type="region of interest" description="Disordered" evidence="1">
    <location>
        <begin position="1"/>
        <end position="34"/>
    </location>
</feature>
<dbReference type="SUPFAM" id="SSF51445">
    <property type="entry name" value="(Trans)glycosidases"/>
    <property type="match status" value="1"/>
</dbReference>
<dbReference type="InterPro" id="IPR006047">
    <property type="entry name" value="GH13_cat_dom"/>
</dbReference>
<dbReference type="InterPro" id="IPR017853">
    <property type="entry name" value="GH"/>
</dbReference>
<dbReference type="Gene3D" id="3.30.1590.10">
    <property type="entry name" value="Maltooligosyl trehalose synthase, domain 2"/>
    <property type="match status" value="1"/>
</dbReference>
<comment type="caution">
    <text evidence="3">The sequence shown here is derived from an EMBL/GenBank/DDBJ whole genome shotgun (WGS) entry which is preliminary data.</text>
</comment>
<name>A0A8H9L7Q9_9DEIO</name>
<reference evidence="4" key="1">
    <citation type="journal article" date="2019" name="Int. J. Syst. Evol. Microbiol.">
        <title>The Global Catalogue of Microorganisms (GCM) 10K type strain sequencing project: providing services to taxonomists for standard genome sequencing and annotation.</title>
        <authorList>
            <consortium name="The Broad Institute Genomics Platform"/>
            <consortium name="The Broad Institute Genome Sequencing Center for Infectious Disease"/>
            <person name="Wu L."/>
            <person name="Ma J."/>
        </authorList>
    </citation>
    <scope>NUCLEOTIDE SEQUENCE [LARGE SCALE GENOMIC DNA]</scope>
    <source>
        <strain evidence="4">JCM 31047</strain>
    </source>
</reference>
<dbReference type="Gene3D" id="3.20.20.80">
    <property type="entry name" value="Glycosidases"/>
    <property type="match status" value="2"/>
</dbReference>
<gene>
    <name evidence="3" type="ORF">GCM10008956_16990</name>
</gene>
<keyword evidence="4" id="KW-1185">Reference proteome</keyword>
<proteinExistence type="predicted"/>
<dbReference type="PANTHER" id="PTHR10357:SF216">
    <property type="entry name" value="MALTOOLIGOSYL TREHALOSE SYNTHASE-RELATED"/>
    <property type="match status" value="1"/>
</dbReference>
<dbReference type="InterPro" id="IPR012767">
    <property type="entry name" value="Trehalose_TreY"/>
</dbReference>
<dbReference type="Proteomes" id="UP000600547">
    <property type="component" value="Unassembled WGS sequence"/>
</dbReference>
<dbReference type="AlphaFoldDB" id="A0A8H9L7Q9"/>
<dbReference type="CDD" id="cd11336">
    <property type="entry name" value="AmyAc_MTSase"/>
    <property type="match status" value="1"/>
</dbReference>
<dbReference type="EMBL" id="BMQG01000004">
    <property type="protein sequence ID" value="GGM41203.1"/>
    <property type="molecule type" value="Genomic_DNA"/>
</dbReference>
<dbReference type="Gene3D" id="1.10.10.470">
    <property type="entry name" value="Maltooligosyl trehalose synthase, domain 4"/>
    <property type="match status" value="1"/>
</dbReference>
<dbReference type="SMART" id="SM00642">
    <property type="entry name" value="Aamy"/>
    <property type="match status" value="1"/>
</dbReference>
<dbReference type="GO" id="GO:0047470">
    <property type="term" value="F:(1,4)-alpha-D-glucan 1-alpha-D-glucosylmutase activity"/>
    <property type="evidence" value="ECO:0007669"/>
    <property type="project" value="TreeGrafter"/>
</dbReference>
<organism evidence="3 4">
    <name type="scientific">Deinococcus arenae</name>
    <dbReference type="NCBI Taxonomy" id="1452751"/>
    <lineage>
        <taxon>Bacteria</taxon>
        <taxon>Thermotogati</taxon>
        <taxon>Deinococcota</taxon>
        <taxon>Deinococci</taxon>
        <taxon>Deinococcales</taxon>
        <taxon>Deinococcaceae</taxon>
        <taxon>Deinococcus</taxon>
    </lineage>
</organism>
<evidence type="ECO:0000313" key="3">
    <source>
        <dbReference type="EMBL" id="GGM41203.1"/>
    </source>
</evidence>
<dbReference type="PANTHER" id="PTHR10357">
    <property type="entry name" value="ALPHA-AMYLASE FAMILY MEMBER"/>
    <property type="match status" value="1"/>
</dbReference>
<dbReference type="GO" id="GO:0030980">
    <property type="term" value="P:alpha-glucan catabolic process"/>
    <property type="evidence" value="ECO:0007669"/>
    <property type="project" value="TreeGrafter"/>
</dbReference>
<feature type="compositionally biased region" description="Gly residues" evidence="1">
    <location>
        <begin position="1"/>
        <end position="10"/>
    </location>
</feature>
<protein>
    <submittedName>
        <fullName evidence="3">Malto-oligosyltrehalose synthase</fullName>
    </submittedName>
</protein>
<sequence length="966" mass="106406">MTPGSGGGASRVGASQSGAARATAPKGTRPHLPGATYRLQLHRDFDFAAARRVLPYLARLGVTDVYLSPIWTSTPGSTHGYDVTDHAQVNPELGGLKGLKSLSARARELGLGLIVDFVPNHMGIQGGHNPYWEDVLEHGQASRYAHFFDISWHPLKRALDGRVLLPVLGDQYGRVLERGELRLERQGGAFRLRYWERQLPLSPRSVGQLLAWTSDALPAATDTVTLGELASIRRSVDTLPRSTSADLTDTDRVIRAQEVQVMTRRLGALLEDSGAVRGALDATLEAVNADPARLDRVISEQNYRLAFWKVAAEEINYRRFFDINDLAALRMEDPRVFAWAHGTLFDLLRQGLVQGVRLDHTDGLFDPAGYFQALQEGAARALGRDGTGRETGDELPLYVVAEKILEPGETLPEAWAIHGTTGYDFLAQLSGTFVDGANEEELSAIYRRFSGDRLSYGEHLYRGKHLIQRVSLPGEVNVLTEHLERLAETDLNARDFTLSTLRAAIREVIATFPVYRTYIRADGQREPGDDAKIARAIRDAKAHNRRDGLTLDPSVFDYLHAVLTLNAPDGRTRAAYADFALKFQQLTGPVTAKGAEDTAFYRYARLLSLNEVGGDPALFGTPVATFHEAAQGRAARWPHAMLAGSTHDTKRGEDTRARISVLSELPQTWSAYLSRWSPLIRSLETDLELGRAPTTLDGYVLLQNALGAYPLDGRTEDFADRLGAYMLKAAREAKLRTSWAAPDEEYEAALDHLVRGLLLDPGYRESLTELHGRISPHGAQNGLSAALVRLTAPGVPDTYQGSEGWNQSLVDPDNRRPVDYGALNRTLGRLERGQGTLALARKLLGTFEDGSVKVMVTWAALQARAAHPELFRNGSYRPLDGGRHVLAFARELGTQRAVTVAPRLTFTLTRERTPWATGETWGTRQLTLPAGTYTNLLTGERLRARGGKTPLAKVLEDFPLALLLRE</sequence>
<dbReference type="NCBIfam" id="TIGR02401">
    <property type="entry name" value="trehalose_TreY"/>
    <property type="match status" value="1"/>
</dbReference>
<evidence type="ECO:0000256" key="1">
    <source>
        <dbReference type="SAM" id="MobiDB-lite"/>
    </source>
</evidence>
<evidence type="ECO:0000313" key="4">
    <source>
        <dbReference type="Proteomes" id="UP000600547"/>
    </source>
</evidence>
<dbReference type="GO" id="GO:0005992">
    <property type="term" value="P:trehalose biosynthetic process"/>
    <property type="evidence" value="ECO:0007669"/>
    <property type="project" value="TreeGrafter"/>
</dbReference>
<dbReference type="InterPro" id="IPR013797">
    <property type="entry name" value="Maltooligo_trehalose_synth_4"/>
</dbReference>
<dbReference type="Pfam" id="PF00128">
    <property type="entry name" value="Alpha-amylase"/>
    <property type="match status" value="1"/>
</dbReference>
<feature type="domain" description="Glycosyl hydrolase family 13 catalytic" evidence="2">
    <location>
        <begin position="38"/>
        <end position="829"/>
    </location>
</feature>
<feature type="compositionally biased region" description="Low complexity" evidence="1">
    <location>
        <begin position="11"/>
        <end position="22"/>
    </location>
</feature>